<feature type="domain" description="DUF434" evidence="1">
    <location>
        <begin position="30"/>
        <end position="84"/>
    </location>
</feature>
<dbReference type="PATRIC" id="fig|545697.3.peg.3316"/>
<dbReference type="OrthoDB" id="5372493at2"/>
<proteinExistence type="predicted"/>
<dbReference type="HOGENOM" id="CLU_102155_0_0_9"/>
<dbReference type="Pfam" id="PF04256">
    <property type="entry name" value="DUF434"/>
    <property type="match status" value="1"/>
</dbReference>
<keyword evidence="4" id="KW-1185">Reference proteome</keyword>
<organism evidence="3 4">
    <name type="scientific">Clostridium celatum DSM 1785</name>
    <dbReference type="NCBI Taxonomy" id="545697"/>
    <lineage>
        <taxon>Bacteria</taxon>
        <taxon>Bacillati</taxon>
        <taxon>Bacillota</taxon>
        <taxon>Clostridia</taxon>
        <taxon>Eubacteriales</taxon>
        <taxon>Clostridiaceae</taxon>
        <taxon>Clostridium</taxon>
    </lineage>
</organism>
<evidence type="ECO:0008006" key="5">
    <source>
        <dbReference type="Google" id="ProtNLM"/>
    </source>
</evidence>
<dbReference type="EMBL" id="AMEZ01000136">
    <property type="protein sequence ID" value="EKY22062.1"/>
    <property type="molecule type" value="Genomic_DNA"/>
</dbReference>
<evidence type="ECO:0000313" key="3">
    <source>
        <dbReference type="EMBL" id="EKY22062.1"/>
    </source>
</evidence>
<evidence type="ECO:0000259" key="2">
    <source>
        <dbReference type="Pfam" id="PF18481"/>
    </source>
</evidence>
<protein>
    <recommendedName>
        <fullName evidence="5">DUF434 domain-containing protein</fullName>
    </recommendedName>
</protein>
<sequence>MEKENQKKITVRGTDSKDNRFFSIENIYMLRKAEEEVVWLLDRGYYISSIMELVGGRYQFSSRQRIAIQRASCAIKNLTLRKAKEYKIDELSGKDINIDAFNFIITLEVALSKGLLIRCMDGTIRDLAGLRGTYRLIDKTYIVLEILEKAFEDLKLRGVNFYIDKPVSNSGKLKTNILEASTRWNCNTNVYIVQNPDKELENMDYVVSSDSIILDKCTGWINLAKYIIEEYITDVDIVNLDISKNVLK</sequence>
<dbReference type="RefSeq" id="WP_005216292.1">
    <property type="nucleotide sequence ID" value="NZ_KB291716.1"/>
</dbReference>
<dbReference type="AlphaFoldDB" id="L1Q371"/>
<dbReference type="Pfam" id="PF18481">
    <property type="entry name" value="DUF5616"/>
    <property type="match status" value="1"/>
</dbReference>
<dbReference type="Proteomes" id="UP000010420">
    <property type="component" value="Unassembled WGS sequence"/>
</dbReference>
<dbReference type="PANTHER" id="PTHR42252">
    <property type="entry name" value="DUF5616 DOMAIN-CONTAINING PROTEIN"/>
    <property type="match status" value="1"/>
</dbReference>
<comment type="caution">
    <text evidence="3">The sequence shown here is derived from an EMBL/GenBank/DDBJ whole genome shotgun (WGS) entry which is preliminary data.</text>
</comment>
<dbReference type="eggNOG" id="COG2454">
    <property type="taxonomic scope" value="Bacteria"/>
</dbReference>
<evidence type="ECO:0000259" key="1">
    <source>
        <dbReference type="Pfam" id="PF04256"/>
    </source>
</evidence>
<evidence type="ECO:0000313" key="4">
    <source>
        <dbReference type="Proteomes" id="UP000010420"/>
    </source>
</evidence>
<name>L1Q371_9CLOT</name>
<dbReference type="InterPro" id="IPR041652">
    <property type="entry name" value="DUF5616"/>
</dbReference>
<feature type="domain" description="DUF5616" evidence="2">
    <location>
        <begin position="89"/>
        <end position="226"/>
    </location>
</feature>
<gene>
    <name evidence="3" type="ORF">HMPREF0216_03392</name>
</gene>
<accession>L1Q371</accession>
<dbReference type="STRING" id="545697.HMPREF0216_03392"/>
<dbReference type="InterPro" id="IPR007368">
    <property type="entry name" value="DUF434"/>
</dbReference>
<reference evidence="3 4" key="1">
    <citation type="submission" date="2012-05" db="EMBL/GenBank/DDBJ databases">
        <authorList>
            <person name="Weinstock G."/>
            <person name="Sodergren E."/>
            <person name="Lobos E.A."/>
            <person name="Fulton L."/>
            <person name="Fulton R."/>
            <person name="Courtney L."/>
            <person name="Fronick C."/>
            <person name="O'Laughlin M."/>
            <person name="Godfrey J."/>
            <person name="Wilson R.M."/>
            <person name="Miner T."/>
            <person name="Farmer C."/>
            <person name="Delehaunty K."/>
            <person name="Cordes M."/>
            <person name="Minx P."/>
            <person name="Tomlinson C."/>
            <person name="Chen J."/>
            <person name="Wollam A."/>
            <person name="Pepin K.H."/>
            <person name="Bhonagiri V."/>
            <person name="Zhang X."/>
            <person name="Suruliraj S."/>
            <person name="Warren W."/>
            <person name="Mitreva M."/>
            <person name="Mardis E.R."/>
            <person name="Wilson R.K."/>
        </authorList>
    </citation>
    <scope>NUCLEOTIDE SEQUENCE [LARGE SCALE GENOMIC DNA]</scope>
    <source>
        <strain evidence="3 4">DSM 1785</strain>
    </source>
</reference>
<dbReference type="PANTHER" id="PTHR42252:SF1">
    <property type="entry name" value="DUF434 DOMAIN-CONTAINING PROTEIN"/>
    <property type="match status" value="1"/>
</dbReference>